<feature type="coiled-coil region" evidence="1">
    <location>
        <begin position="47"/>
        <end position="115"/>
    </location>
</feature>
<reference evidence="3 4" key="1">
    <citation type="submission" date="2017-05" db="EMBL/GenBank/DDBJ databases">
        <title>Polynucleobacter sp. MWH-K35W1 isolated from the permanently anoxic monimolimnion of a meromictic lake.</title>
        <authorList>
            <person name="Hahn M.W."/>
        </authorList>
    </citation>
    <scope>NUCLEOTIDE SEQUENCE [LARGE SCALE GENOMIC DNA]</scope>
    <source>
        <strain evidence="3 4">MWH-K35W1</strain>
    </source>
</reference>
<accession>A0A254Q6R2</accession>
<dbReference type="AlphaFoldDB" id="A0A254Q6R2"/>
<dbReference type="OrthoDB" id="9130620at2"/>
<comment type="caution">
    <text evidence="3">The sequence shown here is derived from an EMBL/GenBank/DDBJ whole genome shotgun (WGS) entry which is preliminary data.</text>
</comment>
<dbReference type="Pfam" id="PF09361">
    <property type="entry name" value="Phasin_2"/>
    <property type="match status" value="1"/>
</dbReference>
<dbReference type="SUPFAM" id="SSF58113">
    <property type="entry name" value="Apolipoprotein A-I"/>
    <property type="match status" value="1"/>
</dbReference>
<gene>
    <name evidence="3" type="ORF">CBI30_08930</name>
</gene>
<keyword evidence="4" id="KW-1185">Reference proteome</keyword>
<dbReference type="Proteomes" id="UP000198104">
    <property type="component" value="Unassembled WGS sequence"/>
</dbReference>
<evidence type="ECO:0000313" key="4">
    <source>
        <dbReference type="Proteomes" id="UP000198104"/>
    </source>
</evidence>
<protein>
    <recommendedName>
        <fullName evidence="2">Phasin domain-containing protein</fullName>
    </recommendedName>
</protein>
<proteinExistence type="predicted"/>
<feature type="domain" description="Phasin" evidence="2">
    <location>
        <begin position="6"/>
        <end position="101"/>
    </location>
</feature>
<evidence type="ECO:0000313" key="3">
    <source>
        <dbReference type="EMBL" id="OWS70587.1"/>
    </source>
</evidence>
<dbReference type="InterPro" id="IPR018968">
    <property type="entry name" value="Phasin"/>
</dbReference>
<dbReference type="EMBL" id="NGUO01000013">
    <property type="protein sequence ID" value="OWS70587.1"/>
    <property type="molecule type" value="Genomic_DNA"/>
</dbReference>
<keyword evidence="1" id="KW-0175">Coiled coil</keyword>
<dbReference type="RefSeq" id="WP_088527957.1">
    <property type="nucleotide sequence ID" value="NZ_NGUO01000013.1"/>
</dbReference>
<sequence>MKKIDMHEWNKQKVEELFSLSHQLLDTAKQLGEYHAEELRIHMTHAMDLAKSAAQNDLKKLEELQKSAAVEARERMVVYHKKAKILLNNLSNDVAEKAEKHLDKARDSLSDWLDDAEQKMPVGGDKLAKVVRDISDAGSKAFKEGRKLVNNAIDSADRAIHQVTEADVAVEKPAAKRASAKK</sequence>
<evidence type="ECO:0000256" key="1">
    <source>
        <dbReference type="SAM" id="Coils"/>
    </source>
</evidence>
<evidence type="ECO:0000259" key="2">
    <source>
        <dbReference type="Pfam" id="PF09361"/>
    </source>
</evidence>
<name>A0A254Q6R2_9BURK</name>
<organism evidence="3 4">
    <name type="scientific">Polynucleobacter aenigmaticus</name>
    <dbReference type="NCBI Taxonomy" id="1743164"/>
    <lineage>
        <taxon>Bacteria</taxon>
        <taxon>Pseudomonadati</taxon>
        <taxon>Pseudomonadota</taxon>
        <taxon>Betaproteobacteria</taxon>
        <taxon>Burkholderiales</taxon>
        <taxon>Burkholderiaceae</taxon>
        <taxon>Polynucleobacter</taxon>
    </lineage>
</organism>